<feature type="domain" description="Cyclic nucleotide-binding" evidence="2">
    <location>
        <begin position="12"/>
        <end position="109"/>
    </location>
</feature>
<dbReference type="InterPro" id="IPR014710">
    <property type="entry name" value="RmlC-like_jellyroll"/>
</dbReference>
<feature type="domain" description="Cyclic nucleotide-binding" evidence="2">
    <location>
        <begin position="139"/>
        <end position="243"/>
    </location>
</feature>
<name>A0ABT0GGP7_9GAMM</name>
<dbReference type="CDD" id="cd00038">
    <property type="entry name" value="CAP_ED"/>
    <property type="match status" value="2"/>
</dbReference>
<dbReference type="PROSITE" id="PS50206">
    <property type="entry name" value="RHODANESE_3"/>
    <property type="match status" value="1"/>
</dbReference>
<dbReference type="InterPro" id="IPR001763">
    <property type="entry name" value="Rhodanese-like_dom"/>
</dbReference>
<dbReference type="EMBL" id="JALNMH010000004">
    <property type="protein sequence ID" value="MCK7593232.1"/>
    <property type="molecule type" value="Genomic_DNA"/>
</dbReference>
<dbReference type="Pfam" id="PF00027">
    <property type="entry name" value="cNMP_binding"/>
    <property type="match status" value="2"/>
</dbReference>
<dbReference type="PANTHER" id="PTHR24567">
    <property type="entry name" value="CRP FAMILY TRANSCRIPTIONAL REGULATORY PROTEIN"/>
    <property type="match status" value="1"/>
</dbReference>
<organism evidence="4 5">
    <name type="scientific">Pseudomarimonas salicorniae</name>
    <dbReference type="NCBI Taxonomy" id="2933270"/>
    <lineage>
        <taxon>Bacteria</taxon>
        <taxon>Pseudomonadati</taxon>
        <taxon>Pseudomonadota</taxon>
        <taxon>Gammaproteobacteria</taxon>
        <taxon>Lysobacterales</taxon>
        <taxon>Lysobacteraceae</taxon>
        <taxon>Pseudomarimonas</taxon>
    </lineage>
</organism>
<dbReference type="Pfam" id="PF00581">
    <property type="entry name" value="Rhodanese"/>
    <property type="match status" value="1"/>
</dbReference>
<dbReference type="SUPFAM" id="SSF52821">
    <property type="entry name" value="Rhodanese/Cell cycle control phosphatase"/>
    <property type="match status" value="1"/>
</dbReference>
<dbReference type="RefSeq" id="WP_248206499.1">
    <property type="nucleotide sequence ID" value="NZ_JALNMH010000004.1"/>
</dbReference>
<dbReference type="CDD" id="cd00158">
    <property type="entry name" value="RHOD"/>
    <property type="match status" value="1"/>
</dbReference>
<feature type="domain" description="Rhodanese" evidence="3">
    <location>
        <begin position="256"/>
        <end position="339"/>
    </location>
</feature>
<dbReference type="InterPro" id="IPR018490">
    <property type="entry name" value="cNMP-bd_dom_sf"/>
</dbReference>
<evidence type="ECO:0000313" key="4">
    <source>
        <dbReference type="EMBL" id="MCK7593232.1"/>
    </source>
</evidence>
<dbReference type="SUPFAM" id="SSF51206">
    <property type="entry name" value="cAMP-binding domain-like"/>
    <property type="match status" value="2"/>
</dbReference>
<dbReference type="InterPro" id="IPR050397">
    <property type="entry name" value="Env_Response_Regulators"/>
</dbReference>
<comment type="caution">
    <text evidence="4">The sequence shown here is derived from an EMBL/GenBank/DDBJ whole genome shotgun (WGS) entry which is preliminary data.</text>
</comment>
<dbReference type="Proteomes" id="UP001431449">
    <property type="component" value="Unassembled WGS sequence"/>
</dbReference>
<dbReference type="Gene3D" id="2.60.120.10">
    <property type="entry name" value="Jelly Rolls"/>
    <property type="match status" value="2"/>
</dbReference>
<protein>
    <submittedName>
        <fullName evidence="4">Cyclic nucleotide-binding domain-containing protein</fullName>
    </submittedName>
</protein>
<gene>
    <name evidence="4" type="ORF">M0G41_06060</name>
</gene>
<evidence type="ECO:0000259" key="3">
    <source>
        <dbReference type="PROSITE" id="PS50206"/>
    </source>
</evidence>
<accession>A0ABT0GGP7</accession>
<dbReference type="Gene3D" id="3.40.250.10">
    <property type="entry name" value="Rhodanese-like domain"/>
    <property type="match status" value="1"/>
</dbReference>
<dbReference type="InterPro" id="IPR036873">
    <property type="entry name" value="Rhodanese-like_dom_sf"/>
</dbReference>
<comment type="subcellular location">
    <subcellularLocation>
        <location evidence="1">Cytoplasm</location>
    </subcellularLocation>
</comment>
<evidence type="ECO:0000256" key="1">
    <source>
        <dbReference type="ARBA" id="ARBA00004496"/>
    </source>
</evidence>
<reference evidence="4" key="1">
    <citation type="submission" date="2022-04" db="EMBL/GenBank/DDBJ databases">
        <title>Lysobacter sp. CAU 1642 isolated from sea sand.</title>
        <authorList>
            <person name="Kim W."/>
        </authorList>
    </citation>
    <scope>NUCLEOTIDE SEQUENCE</scope>
    <source>
        <strain evidence="4">CAU 1642</strain>
    </source>
</reference>
<sequence>MIDLALFRRFVPTHSLNPSDRAELARCSQLLSYREGDVAFTAGTPSQRVAYLVEGTLALEREGETRLVEAGSEASRYALSNGPRFACTARCRTAVQVLYIERDRLDRVMTWNQAGIIEVRDINEDSSADWMAAMLRSPVLQQVPSASIVRVIASVEPVEFAAGEAIIRFDSPGDFYYVLVSGECRVLRPMEEGGELVEVDRIPPGEGFGEEALVSGLNRNATVEAVTDCRLVRLPGRDFQRFLREPMVQPVRLGDVGNGTQLVDVRLPEEFAWGHLPGSANMPLRDLRMRCMELDASRPVVTYCDAGGRSASATFLLRERGFNARWVEGGVPQTQLTER</sequence>
<evidence type="ECO:0000313" key="5">
    <source>
        <dbReference type="Proteomes" id="UP001431449"/>
    </source>
</evidence>
<dbReference type="SMART" id="SM00450">
    <property type="entry name" value="RHOD"/>
    <property type="match status" value="1"/>
</dbReference>
<keyword evidence="5" id="KW-1185">Reference proteome</keyword>
<dbReference type="SMART" id="SM00100">
    <property type="entry name" value="cNMP"/>
    <property type="match status" value="2"/>
</dbReference>
<dbReference type="InterPro" id="IPR000595">
    <property type="entry name" value="cNMP-bd_dom"/>
</dbReference>
<proteinExistence type="predicted"/>
<dbReference type="PANTHER" id="PTHR24567:SF74">
    <property type="entry name" value="HTH-TYPE TRANSCRIPTIONAL REGULATOR ARCR"/>
    <property type="match status" value="1"/>
</dbReference>
<evidence type="ECO:0000259" key="2">
    <source>
        <dbReference type="PROSITE" id="PS50042"/>
    </source>
</evidence>
<dbReference type="PROSITE" id="PS50042">
    <property type="entry name" value="CNMP_BINDING_3"/>
    <property type="match status" value="2"/>
</dbReference>